<dbReference type="PANTHER" id="PTHR30251">
    <property type="entry name" value="PILUS ASSEMBLY CHAPERONE"/>
    <property type="match status" value="1"/>
</dbReference>
<dbReference type="PRINTS" id="PR00969">
    <property type="entry name" value="CHAPERONPILI"/>
</dbReference>
<evidence type="ECO:0000256" key="9">
    <source>
        <dbReference type="SAM" id="SignalP"/>
    </source>
</evidence>
<evidence type="ECO:0000256" key="2">
    <source>
        <dbReference type="ARBA" id="ARBA00007399"/>
    </source>
</evidence>
<accession>A0A484Y664</accession>
<gene>
    <name evidence="12" type="primary">papD_4</name>
    <name evidence="12" type="ORF">NCTC12126_03077</name>
</gene>
<evidence type="ECO:0000313" key="12">
    <source>
        <dbReference type="EMBL" id="VFS31608.1"/>
    </source>
</evidence>
<keyword evidence="3" id="KW-1029">Fimbrium biogenesis</keyword>
<protein>
    <submittedName>
        <fullName evidence="12">P pilus assembly protein, chaperone PapD</fullName>
    </submittedName>
</protein>
<evidence type="ECO:0000256" key="1">
    <source>
        <dbReference type="ARBA" id="ARBA00004418"/>
    </source>
</evidence>
<dbReference type="FunFam" id="2.60.40.10:FF:000458">
    <property type="entry name" value="Molecular chaperone FimC"/>
    <property type="match status" value="1"/>
</dbReference>
<keyword evidence="7" id="KW-0393">Immunoglobulin domain</keyword>
<keyword evidence="4 9" id="KW-0732">Signal</keyword>
<evidence type="ECO:0000256" key="8">
    <source>
        <dbReference type="RuleBase" id="RU003918"/>
    </source>
</evidence>
<dbReference type="GO" id="GO:0030288">
    <property type="term" value="C:outer membrane-bounded periplasmic space"/>
    <property type="evidence" value="ECO:0007669"/>
    <property type="project" value="InterPro"/>
</dbReference>
<dbReference type="InterPro" id="IPR016147">
    <property type="entry name" value="Pili_assmbl_chaperone_N"/>
</dbReference>
<dbReference type="SUPFAM" id="SSF49354">
    <property type="entry name" value="PapD-like"/>
    <property type="match status" value="1"/>
</dbReference>
<dbReference type="InterPro" id="IPR036316">
    <property type="entry name" value="Pili_assmbl_chap_C_dom_sf"/>
</dbReference>
<organism evidence="12 13">
    <name type="scientific">Enterobacter cancerogenus</name>
    <dbReference type="NCBI Taxonomy" id="69218"/>
    <lineage>
        <taxon>Bacteria</taxon>
        <taxon>Pseudomonadati</taxon>
        <taxon>Pseudomonadota</taxon>
        <taxon>Gammaproteobacteria</taxon>
        <taxon>Enterobacterales</taxon>
        <taxon>Enterobacteriaceae</taxon>
        <taxon>Enterobacter</taxon>
        <taxon>Enterobacter cloacae complex</taxon>
    </lineage>
</organism>
<proteinExistence type="inferred from homology"/>
<dbReference type="InterPro" id="IPR013783">
    <property type="entry name" value="Ig-like_fold"/>
</dbReference>
<dbReference type="InterPro" id="IPR050643">
    <property type="entry name" value="Periplasmic_pilus_chap"/>
</dbReference>
<dbReference type="PANTHER" id="PTHR30251:SF5">
    <property type="entry name" value="FIMBRIAL CHAPARONE PROTEIN"/>
    <property type="match status" value="1"/>
</dbReference>
<dbReference type="AlphaFoldDB" id="A0A484Y664"/>
<evidence type="ECO:0000313" key="13">
    <source>
        <dbReference type="Proteomes" id="UP000351155"/>
    </source>
</evidence>
<dbReference type="InterPro" id="IPR008962">
    <property type="entry name" value="PapD-like_sf"/>
</dbReference>
<dbReference type="SUPFAM" id="SSF49584">
    <property type="entry name" value="Periplasmic chaperone C-domain"/>
    <property type="match status" value="1"/>
</dbReference>
<feature type="chain" id="PRO_5019718744" evidence="9">
    <location>
        <begin position="24"/>
        <end position="254"/>
    </location>
</feature>
<reference evidence="12 13" key="1">
    <citation type="submission" date="2019-03" db="EMBL/GenBank/DDBJ databases">
        <authorList>
            <consortium name="Pathogen Informatics"/>
        </authorList>
    </citation>
    <scope>NUCLEOTIDE SEQUENCE [LARGE SCALE GENOMIC DNA]</scope>
    <source>
        <strain evidence="12 13">NCTC12126</strain>
    </source>
</reference>
<dbReference type="InterPro" id="IPR001829">
    <property type="entry name" value="Pili_assmbl_chaperone_bac"/>
</dbReference>
<feature type="domain" description="Pili assembly chaperone C-terminal" evidence="11">
    <location>
        <begin position="170"/>
        <end position="227"/>
    </location>
</feature>
<comment type="subcellular location">
    <subcellularLocation>
        <location evidence="1 8">Periplasm</location>
    </subcellularLocation>
</comment>
<dbReference type="Proteomes" id="UP000351155">
    <property type="component" value="Unassembled WGS sequence"/>
</dbReference>
<evidence type="ECO:0000256" key="7">
    <source>
        <dbReference type="ARBA" id="ARBA00023319"/>
    </source>
</evidence>
<feature type="domain" description="Pili assembly chaperone N-terminal" evidence="10">
    <location>
        <begin position="25"/>
        <end position="146"/>
    </location>
</feature>
<evidence type="ECO:0000259" key="11">
    <source>
        <dbReference type="Pfam" id="PF02753"/>
    </source>
</evidence>
<comment type="similarity">
    <text evidence="2 8">Belongs to the periplasmic pilus chaperone family.</text>
</comment>
<dbReference type="InterPro" id="IPR018046">
    <property type="entry name" value="Pili_assmbl_chaperone_CS"/>
</dbReference>
<dbReference type="InterPro" id="IPR016148">
    <property type="entry name" value="Pili_assmbl_chaperone_C"/>
</dbReference>
<dbReference type="GO" id="GO:0071555">
    <property type="term" value="P:cell wall organization"/>
    <property type="evidence" value="ECO:0007669"/>
    <property type="project" value="InterPro"/>
</dbReference>
<evidence type="ECO:0000256" key="6">
    <source>
        <dbReference type="ARBA" id="ARBA00023186"/>
    </source>
</evidence>
<keyword evidence="5" id="KW-0574">Periplasm</keyword>
<dbReference type="PROSITE" id="PS00635">
    <property type="entry name" value="PILI_CHAPERONE"/>
    <property type="match status" value="1"/>
</dbReference>
<dbReference type="Gene3D" id="2.60.40.10">
    <property type="entry name" value="Immunoglobulins"/>
    <property type="match status" value="2"/>
</dbReference>
<dbReference type="Pfam" id="PF02753">
    <property type="entry name" value="PapD_C"/>
    <property type="match status" value="1"/>
</dbReference>
<evidence type="ECO:0000259" key="10">
    <source>
        <dbReference type="Pfam" id="PF00345"/>
    </source>
</evidence>
<sequence length="254" mass="28183">MMKHSPLKLLCLMLIGTTLTTHAAINLDRTRIVFPQSDKASSLKIDNQSKSLPYLALSWIEDENGRKEDSHFMALPPIQRIEPGASAQVRIVRQAGVSQLPGDRESLFYFNLREVPPKSSNASEERSVMQVAMQSRIKLFWRPKAITKKAGEKSEMRLEVTATAKGLTFHNPTPYYITLAWLSKDAKTMLPGFDSLMIAPFATASASTGSYHGSYYSIGYIDDYGALRKVDASCAGAAACKLSERKVESDEKTR</sequence>
<evidence type="ECO:0000256" key="3">
    <source>
        <dbReference type="ARBA" id="ARBA00022558"/>
    </source>
</evidence>
<evidence type="ECO:0000256" key="4">
    <source>
        <dbReference type="ARBA" id="ARBA00022729"/>
    </source>
</evidence>
<feature type="signal peptide" evidence="9">
    <location>
        <begin position="1"/>
        <end position="23"/>
    </location>
</feature>
<dbReference type="Pfam" id="PF00345">
    <property type="entry name" value="PapD_N"/>
    <property type="match status" value="1"/>
</dbReference>
<evidence type="ECO:0000256" key="5">
    <source>
        <dbReference type="ARBA" id="ARBA00022764"/>
    </source>
</evidence>
<name>A0A484Y664_9ENTR</name>
<dbReference type="EMBL" id="CAADIW010000025">
    <property type="protein sequence ID" value="VFS31608.1"/>
    <property type="molecule type" value="Genomic_DNA"/>
</dbReference>
<keyword evidence="6 8" id="KW-0143">Chaperone</keyword>